<dbReference type="AlphaFoldDB" id="A0A645JLZ7"/>
<organism evidence="1">
    <name type="scientific">bioreactor metagenome</name>
    <dbReference type="NCBI Taxonomy" id="1076179"/>
    <lineage>
        <taxon>unclassified sequences</taxon>
        <taxon>metagenomes</taxon>
        <taxon>ecological metagenomes</taxon>
    </lineage>
</organism>
<dbReference type="SUPFAM" id="SSF51556">
    <property type="entry name" value="Metallo-dependent hydrolases"/>
    <property type="match status" value="1"/>
</dbReference>
<gene>
    <name evidence="1" type="ORF">SDC9_211901</name>
</gene>
<reference evidence="1" key="1">
    <citation type="submission" date="2019-08" db="EMBL/GenBank/DDBJ databases">
        <authorList>
            <person name="Kucharzyk K."/>
            <person name="Murdoch R.W."/>
            <person name="Higgins S."/>
            <person name="Loffler F."/>
        </authorList>
    </citation>
    <scope>NUCLEOTIDE SEQUENCE</scope>
</reference>
<sequence length="81" mass="9057">MAIKDIHDKLIDSMAEAVAYGVPTFKAFMVYDFGVTDGVLYQLLEKSKEIGARISVHAENREVCGMLTKRFLAEVIFMPEG</sequence>
<dbReference type="EMBL" id="VSSQ01144583">
    <property type="protein sequence ID" value="MPN64130.1"/>
    <property type="molecule type" value="Genomic_DNA"/>
</dbReference>
<proteinExistence type="predicted"/>
<protein>
    <recommendedName>
        <fullName evidence="2">Imidazolonepropionase</fullName>
    </recommendedName>
</protein>
<evidence type="ECO:0008006" key="2">
    <source>
        <dbReference type="Google" id="ProtNLM"/>
    </source>
</evidence>
<comment type="caution">
    <text evidence="1">The sequence shown here is derived from an EMBL/GenBank/DDBJ whole genome shotgun (WGS) entry which is preliminary data.</text>
</comment>
<dbReference type="InterPro" id="IPR032466">
    <property type="entry name" value="Metal_Hydrolase"/>
</dbReference>
<accession>A0A645JLZ7</accession>
<evidence type="ECO:0000313" key="1">
    <source>
        <dbReference type="EMBL" id="MPN64130.1"/>
    </source>
</evidence>
<name>A0A645JLZ7_9ZZZZ</name>
<dbReference type="Gene3D" id="3.20.20.140">
    <property type="entry name" value="Metal-dependent hydrolases"/>
    <property type="match status" value="1"/>
</dbReference>